<reference evidence="1 2" key="1">
    <citation type="submission" date="2018-05" db="EMBL/GenBank/DDBJ databases">
        <title>Genome sequencing of Flavobacterium sp. HYN0049.</title>
        <authorList>
            <person name="Yi H."/>
            <person name="Baek C."/>
        </authorList>
    </citation>
    <scope>NUCLEOTIDE SEQUENCE [LARGE SCALE GENOMIC DNA]</scope>
    <source>
        <strain evidence="1 2">HYN0049</strain>
    </source>
</reference>
<evidence type="ECO:0000313" key="1">
    <source>
        <dbReference type="EMBL" id="AWI26106.1"/>
    </source>
</evidence>
<dbReference type="Proteomes" id="UP000244937">
    <property type="component" value="Chromosome"/>
</dbReference>
<sequence>MRFLVLFFFGCMAYAQPAEVLCKPKLKRSCIKPSKAILLQNELNEGSGLVAWEGKFWAHNDSGNARLFALDTASGNIIQTYDLPLENRDWEDLGQDKTYFYLGNFGNNAHRVDTLQIYRIRKESLLQKIPSIDTISFAWPETITGNKKDKINFDCEAMAIVGDSICLFTKEWKRGHRTRLFTLPKVPGKWTANYRYTLKTRILVTGASYEENTKQLVLSGYNMVLRPFLLVFPETNGTDFFSKPGRKIKIRRRFRQMEGVTTFDGVNYFVINEGFQLFFIHTSPRIYKVSVGNRSKQ</sequence>
<keyword evidence="2" id="KW-1185">Reference proteome</keyword>
<evidence type="ECO:0000313" key="2">
    <source>
        <dbReference type="Proteomes" id="UP000244937"/>
    </source>
</evidence>
<dbReference type="EMBL" id="CP029187">
    <property type="protein sequence ID" value="AWI26106.1"/>
    <property type="molecule type" value="Genomic_DNA"/>
</dbReference>
<accession>A0A2S1SI69</accession>
<name>A0A2S1SI69_9FLAO</name>
<dbReference type="AlphaFoldDB" id="A0A2S1SI69"/>
<proteinExistence type="predicted"/>
<organism evidence="1 2">
    <name type="scientific">Flavobacterium pallidum</name>
    <dbReference type="NCBI Taxonomy" id="2172098"/>
    <lineage>
        <taxon>Bacteria</taxon>
        <taxon>Pseudomonadati</taxon>
        <taxon>Bacteroidota</taxon>
        <taxon>Flavobacteriia</taxon>
        <taxon>Flavobacteriales</taxon>
        <taxon>Flavobacteriaceae</taxon>
        <taxon>Flavobacterium</taxon>
    </lineage>
</organism>
<evidence type="ECO:0008006" key="3">
    <source>
        <dbReference type="Google" id="ProtNLM"/>
    </source>
</evidence>
<protein>
    <recommendedName>
        <fullName evidence="3">T9SS C-terminal target domain-containing protein</fullName>
    </recommendedName>
</protein>
<gene>
    <name evidence="1" type="ORF">HYN49_09465</name>
</gene>
<dbReference type="KEGG" id="fpal:HYN49_09465"/>